<reference evidence="1" key="2">
    <citation type="journal article" date="2015" name="Fish Shellfish Immunol.">
        <title>Early steps in the European eel (Anguilla anguilla)-Vibrio vulnificus interaction in the gills: Role of the RtxA13 toxin.</title>
        <authorList>
            <person name="Callol A."/>
            <person name="Pajuelo D."/>
            <person name="Ebbesson L."/>
            <person name="Teles M."/>
            <person name="MacKenzie S."/>
            <person name="Amaro C."/>
        </authorList>
    </citation>
    <scope>NUCLEOTIDE SEQUENCE</scope>
</reference>
<sequence length="75" mass="8620">MPSLDVCGFSCCCHFSILVLPLLSGDEKQRCFMEREWFLGLVGPYQPVGPAKGLWWGNFRLQDTQNRQSYQHSPL</sequence>
<protein>
    <submittedName>
        <fullName evidence="1">Uncharacterized protein</fullName>
    </submittedName>
</protein>
<reference evidence="1" key="1">
    <citation type="submission" date="2014-11" db="EMBL/GenBank/DDBJ databases">
        <authorList>
            <person name="Amaro Gonzalez C."/>
        </authorList>
    </citation>
    <scope>NUCLEOTIDE SEQUENCE</scope>
</reference>
<organism evidence="1">
    <name type="scientific">Anguilla anguilla</name>
    <name type="common">European freshwater eel</name>
    <name type="synonym">Muraena anguilla</name>
    <dbReference type="NCBI Taxonomy" id="7936"/>
    <lineage>
        <taxon>Eukaryota</taxon>
        <taxon>Metazoa</taxon>
        <taxon>Chordata</taxon>
        <taxon>Craniata</taxon>
        <taxon>Vertebrata</taxon>
        <taxon>Euteleostomi</taxon>
        <taxon>Actinopterygii</taxon>
        <taxon>Neopterygii</taxon>
        <taxon>Teleostei</taxon>
        <taxon>Anguilliformes</taxon>
        <taxon>Anguillidae</taxon>
        <taxon>Anguilla</taxon>
    </lineage>
</organism>
<evidence type="ECO:0000313" key="1">
    <source>
        <dbReference type="EMBL" id="JAH91971.1"/>
    </source>
</evidence>
<dbReference type="AlphaFoldDB" id="A0A0E9WNV6"/>
<accession>A0A0E9WNV6</accession>
<name>A0A0E9WNV6_ANGAN</name>
<proteinExistence type="predicted"/>
<dbReference type="EMBL" id="GBXM01016606">
    <property type="protein sequence ID" value="JAH91971.1"/>
    <property type="molecule type" value="Transcribed_RNA"/>
</dbReference>